<dbReference type="Pfam" id="PF21089">
    <property type="entry name" value="PKS_DH_N"/>
    <property type="match status" value="2"/>
</dbReference>
<dbReference type="Gene3D" id="3.10.129.110">
    <property type="entry name" value="Polyketide synthase dehydratase"/>
    <property type="match status" value="2"/>
</dbReference>
<evidence type="ECO:0000256" key="9">
    <source>
        <dbReference type="PROSITE-ProRule" id="PRU01363"/>
    </source>
</evidence>
<proteinExistence type="predicted"/>
<dbReference type="PROSITE" id="PS52004">
    <property type="entry name" value="KS3_2"/>
    <property type="match status" value="2"/>
</dbReference>
<dbReference type="SMART" id="SM00822">
    <property type="entry name" value="PKS_KR"/>
    <property type="match status" value="2"/>
</dbReference>
<dbReference type="InterPro" id="IPR016035">
    <property type="entry name" value="Acyl_Trfase/lysoPLipase"/>
</dbReference>
<dbReference type="SUPFAM" id="SSF55048">
    <property type="entry name" value="Probable ACP-binding domain of malonyl-CoA ACP transacylase"/>
    <property type="match status" value="2"/>
</dbReference>
<dbReference type="PANTHER" id="PTHR43775">
    <property type="entry name" value="FATTY ACID SYNTHASE"/>
    <property type="match status" value="1"/>
</dbReference>
<dbReference type="SUPFAM" id="SSF47336">
    <property type="entry name" value="ACP-like"/>
    <property type="match status" value="2"/>
</dbReference>
<evidence type="ECO:0000256" key="4">
    <source>
        <dbReference type="ARBA" id="ARBA00022553"/>
    </source>
</evidence>
<dbReference type="InterPro" id="IPR001227">
    <property type="entry name" value="Ac_transferase_dom_sf"/>
</dbReference>
<dbReference type="Gene3D" id="3.30.70.3290">
    <property type="match status" value="2"/>
</dbReference>
<dbReference type="InterPro" id="IPR055123">
    <property type="entry name" value="SpnB-like_Rossmann"/>
</dbReference>
<evidence type="ECO:0000259" key="10">
    <source>
        <dbReference type="PROSITE" id="PS50075"/>
    </source>
</evidence>
<dbReference type="PROSITE" id="PS52019">
    <property type="entry name" value="PKS_MFAS_DH"/>
    <property type="match status" value="2"/>
</dbReference>
<sequence>MDNEQRLLDYLKRATADLRTARRRLSEAEQRNSEPIAIVGMGCRYPGGVSSPDDLWRLVDAGVDAVSGFPADRGWDVEEIYDPEPGKPGKSYAREGGFLYRAADFDPGFFGISPREALVMDPQQRLLLETSWEALENAGLDPLSLKGSPTGMFAGVMYHDYTGSSGTGAIVSGRVSYTLGLEGPAVTVDTACSSSLVALHLAAQALRQGECSLALAGGVTVMATPETFVDFSRERGLAADGRCKSFAAAADGTGWGEGVGVLVLERLSDARRNGHTVLAVVRGSALNQDGASSGLTAPNGPSQQRVIRSALAAAGLAPSDIDVVEAHGTGTTLGDPIEAQALIAAYGQDRDRPLWLGSLKSNLGHTQAAAGVGAVIKMVQAIRHGVLPRTLHVDEPTPQVDWSAGSVELLTEAVEWPATGRPRRAGVSSFGISGTNAHVIVEQAPEAPEAGESAEGPVGESPVLGWPSGVPVPWVVSARSGEALSAQAERLLAYVGERPGLDVLDVGFSLATSRPALEHRAVVPAADLETAVHGLSAVVTGEPAAGVFYGVAGEGLTAFLFTGQGSQRVGMGRELYEAFPAFATAFDAVCAGFEGVVERPLGEVVFGDAEALDRTEYTQCALFAVEVALFRLVESWGVRPDFLAGHSVGELAAAYVAGVFSLRDACRLVAARGRLMQALPAGGAMVAIAAAEEDVLPLLSGRVGIAAVNGPASVVVSGEEEAVLAVASRFERTKRLKVSHAFHSPLMEPMLAEFALVAEGVSYASPVVPVVSNVTGRLVEVFSSEYWVRHVREAVRFCDGVRFLEEQGVTRFVELGPDAVLTGMAQECVDPARAALVAVLRRGRPEGREVLAALARLHVAGLSPDWGAVYGGSGAQRVDLPTYAFQHRRYWLEAPVSQGEMSAAGLAAAGHPMLSAVVALPSPDGPGSDGVVLTGRVSLGSHAWLADHVISGVTVLPGTAFVELAIKAGDQVGCGLLDELTLEAPLVVPERDGAALQVVVGGGDEYGRRLVEVYSRPVDASPEESWTRHASGVVGPDAPPEPAGLVIWPPRGGRSLDITGVYEDLATQGYEYGPEFQGLRAVWQRGDEIFAEVALAEGTSAEGFGLHPALLDAALHAALVAEDGGQETQLPFAWTGVSLHAAGASALRVRIARSGTASSIEVTDETGRPVASVGSLVSRPVAVEQLRAAGRGESLFQVEWWPFAGGAATGAGPCALVGDDAFGLSVLPEVVGVHADLAALAGVDVPEVVILPGLGEPAEDMPAEVRSATGRMLALVQEWLAEERFAMATLAVVTRGAVSVAGEDVTDLAGAAVWGLVRAAQAENPGRLVLVDLDGQGLSLESVLAAVAAGEPELAVRDGEVVVPRLAKAVVQGQASPWSAEGTVLVTGGTGGLGALVARHLVVEHGVRRLVLTSRRGPDAPGAAGLCEELAGLGARVRVVACDVADREALAGLLAGVSGLSGIVHTAGVLDDGVIGSMTPERMDTVLRPKVDAAWHLHELTRDLDLDAFVLFSSVAGVLGAPGQANYGTANAFLDALAVHRRARGLVATSLAWGLWAGPGMGGELDESDRQRISKGGILPLSQQEGLTLFDAATGAADPVLLPVALDLGAFRAQGESLPPVMRALVGPVARRAAAAGAARGPSLGTQLAALPEAERGEAVVKLVRAEIAAVLGHDSADAIDPSQAFAKMGFDSLTAVELRNRLNAVTGLRLPSTLVFDYPAPAALARFLEAELLGVAEVTESAELAVVDGEPIAIVAMSCRYPGGVTSPEELWRLVSEGGDAISGFPEDRGWDVEGIYDPEPGKPGRTYTREGGFLYDAAQFDPDFFGISPREALAMDPQQRLVLETSWEAFERAGIDPVSLRGSRTGVFVGVMYHDYGSRFTEVPESLAGYLSNGSLSSVVSGRVAYTLGLEGPAVTVDTACSSSLVALHWAMQALRQGECSLALAGGVALMFTPDAFLDFGRQRGLAADGRCKPFAAAADGTGWSEGVGLVLLERLSDARRNGHQVLAVVRGSAVNQDGASNGLTAPNGPSQQRVIRQALAGAGLDPADVDAVEAHGTGTTLGDPIEAQALIAAYGQDRDRPLWLGSVKSNLGHTQAAAGMAGIIKMVQAMRHSVLPRTLHVDEPTPHVDWSAGAVELLTEPVEWSRNGHPRRAGVSSFGISGTNAHVIIEDAPDEAPAGDAPAPVTELPAVPLVITGSGDEALRAQAVRLVALAQHPDAPGLLDLGYSLATTRTAFAHRAVVVAADRAEFLLGAGLLADGETTSHLVSGSVTEGRLAMLFTGQGAQRVAMGRELHRAFPVFAAAYDAVRAHLEPALGTTLADILDDADLLDQTVHTQAALFALEVALFRLVESWGVRPDFLTGHSIGELAAAHVAGVFSLEDACTLVAARGRLMQALPGGGAMVAVVAAEEEVLPLLDGRVGIAAVNGPRSVVISGDEEAVAEVAAALEAEGRKTRRLRVSHAFHSHRMEPMLAEFRRVAARLAYAPPRIAVVSTVSGRMATAEELCSPDYWTGQVRTEVRFGDAVRTLEAEGVTTFLELGPDAVLSAMGGDCLAGEGDALFVPGLRRDRPEARELTTAIARLYVRGVPVDWEAFFDGTGARGVELPTYPFQRQRFWLDVPATAGDVTGYGQVAAEHPLLGAVVTMPDSGGVVLTGRLSLATHPWLADHTVMGEVVVPGTAFAELAIRAGDEVGCGLLEELTISAPLMLPPRGGVAIQVVAGAADEAGRRSLAVYGRAEGASAASGTGEWTRHASGVLAADDRRPPSGLTEWPPQGAVPVELDDLYGRLADLGYGYGPAFQGLRAVWRRGAEVFAEVALEAADADRFGLHPALFDAALHANLLGDDLDRPMLPFAWNGVRLHAAGASSLRVRISSPTPAAVSVELADGAGAPVASVESLVARPVSAEQLGAAAGRGDSLFRVEWQPVPTGPAAAPVRGWAVFGEGLDLGENVPVHSGLESLGAAPPETVLLPVPVPGGDVPSAVRAATGGVLATLRDWLADERFTSSRLVVVTRGPAADLVHGPVRGLVRAAQEENPGRFVLVDLDTDDPAPLPAALAAQEPELAVRAGGLLAPRLVPVPALPEPGGAIWNPEGTVLITGGTGGLGALVARRLVTGHGVRHLLLTSRRGLASPDAAELRDELRELGAEVTVAACDAADPEALAALLGEVPAEHPLTAVVHAAGVVDNALLGSLTSEQMETVLRPKVDAAWNLHELTRDLDLSAFVLFSSAAGLVLGAGQANYAAGNAFLDALAEHRQARGLAGQSLAWGLWAEERGMAGLLDEAGRQRMNRLGMPPLPPAEGLALFDACLAVPAATLVPIRLDLAVLRARADGVPAMLRGLVRTPLRRTASTASTTAGGPSLADRLAGLSDTDRDQLLIETVGKHVAAALGHASAASVDPRRAFQELGFDSLSAVELRNMLGAATGLRLPATLVFDYPTPIALADHIKARLDVAPADAVRPVLTEVDRLETALSEVTPTDGEHARITARLEALLRNWRDTHTGPVDAVPERDLTAATDDELFAVLDNELGIR</sequence>
<feature type="domain" description="PKS/mFAS DH" evidence="12">
    <location>
        <begin position="911"/>
        <end position="1187"/>
    </location>
</feature>
<dbReference type="InterPro" id="IPR018201">
    <property type="entry name" value="Ketoacyl_synth_AS"/>
</dbReference>
<dbReference type="InterPro" id="IPR036291">
    <property type="entry name" value="NAD(P)-bd_dom_sf"/>
</dbReference>
<dbReference type="InterPro" id="IPR036736">
    <property type="entry name" value="ACP-like_sf"/>
</dbReference>
<dbReference type="Gene3D" id="1.10.1200.10">
    <property type="entry name" value="ACP-like"/>
    <property type="match status" value="2"/>
</dbReference>
<feature type="region of interest" description="N-terminal hotdog fold" evidence="9">
    <location>
        <begin position="911"/>
        <end position="1041"/>
    </location>
</feature>
<dbReference type="PROSITE" id="PS00606">
    <property type="entry name" value="KS3_1"/>
    <property type="match status" value="2"/>
</dbReference>
<feature type="domain" description="Ketosynthase family 3 (KS3)" evidence="11">
    <location>
        <begin position="33"/>
        <end position="443"/>
    </location>
</feature>
<dbReference type="SUPFAM" id="SSF52151">
    <property type="entry name" value="FabD/lysophospholipase-like"/>
    <property type="match status" value="2"/>
</dbReference>
<dbReference type="SMART" id="SM00823">
    <property type="entry name" value="PKS_PP"/>
    <property type="match status" value="2"/>
</dbReference>
<keyword evidence="6" id="KW-0045">Antibiotic biosynthesis</keyword>
<dbReference type="SMART" id="SM00827">
    <property type="entry name" value="PKS_AT"/>
    <property type="match status" value="2"/>
</dbReference>
<comment type="pathway">
    <text evidence="2">Antibiotic biosynthesis.</text>
</comment>
<evidence type="ECO:0000256" key="6">
    <source>
        <dbReference type="ARBA" id="ARBA00023194"/>
    </source>
</evidence>
<feature type="active site" description="Proton donor; for dehydratase activity" evidence="9">
    <location>
        <position position="2838"/>
    </location>
</feature>
<dbReference type="SUPFAM" id="SSF53901">
    <property type="entry name" value="Thiolase-like"/>
    <property type="match status" value="2"/>
</dbReference>
<dbReference type="GO" id="GO:0033068">
    <property type="term" value="P:macrolide biosynthetic process"/>
    <property type="evidence" value="ECO:0007669"/>
    <property type="project" value="UniProtKB-ARBA"/>
</dbReference>
<dbReference type="Pfam" id="PF16197">
    <property type="entry name" value="KAsynt_C_assoc"/>
    <property type="match status" value="2"/>
</dbReference>
<feature type="region of interest" description="C-terminal hotdog fold" evidence="9">
    <location>
        <begin position="2780"/>
        <end position="2913"/>
    </location>
</feature>
<dbReference type="InterPro" id="IPR020841">
    <property type="entry name" value="PKS_Beta-ketoAc_synthase_dom"/>
</dbReference>
<evidence type="ECO:0000256" key="5">
    <source>
        <dbReference type="ARBA" id="ARBA00022679"/>
    </source>
</evidence>
<dbReference type="Gene3D" id="3.40.47.10">
    <property type="match status" value="2"/>
</dbReference>
<keyword evidence="5 13" id="KW-0808">Transferase</keyword>
<dbReference type="Pfam" id="PF00698">
    <property type="entry name" value="Acyl_transf_1"/>
    <property type="match status" value="2"/>
</dbReference>
<dbReference type="CDD" id="cd00833">
    <property type="entry name" value="PKS"/>
    <property type="match status" value="2"/>
</dbReference>
<keyword evidence="8" id="KW-0012">Acyltransferase</keyword>
<dbReference type="GO" id="GO:0006633">
    <property type="term" value="P:fatty acid biosynthetic process"/>
    <property type="evidence" value="ECO:0007669"/>
    <property type="project" value="InterPro"/>
</dbReference>
<feature type="domain" description="Carrier" evidence="10">
    <location>
        <begin position="1658"/>
        <end position="1733"/>
    </location>
</feature>
<evidence type="ECO:0000256" key="3">
    <source>
        <dbReference type="ARBA" id="ARBA00022450"/>
    </source>
</evidence>
<dbReference type="Pfam" id="PF00550">
    <property type="entry name" value="PP-binding"/>
    <property type="match status" value="2"/>
</dbReference>
<dbReference type="InterPro" id="IPR014030">
    <property type="entry name" value="Ketoacyl_synth_N"/>
</dbReference>
<feature type="region of interest" description="C-terminal hotdog fold" evidence="9">
    <location>
        <begin position="1053"/>
        <end position="1187"/>
    </location>
</feature>
<dbReference type="CDD" id="cd08956">
    <property type="entry name" value="KR_3_FAS_SDR_x"/>
    <property type="match status" value="2"/>
</dbReference>
<comment type="cofactor">
    <cofactor evidence="1">
        <name>pantetheine 4'-phosphate</name>
        <dbReference type="ChEBI" id="CHEBI:47942"/>
    </cofactor>
</comment>
<dbReference type="EMBL" id="JACHJU010000006">
    <property type="protein sequence ID" value="MBB4944051.1"/>
    <property type="molecule type" value="Genomic_DNA"/>
</dbReference>
<evidence type="ECO:0000313" key="13">
    <source>
        <dbReference type="EMBL" id="MBB4944051.1"/>
    </source>
</evidence>
<dbReference type="GO" id="GO:0031177">
    <property type="term" value="F:phosphopantetheine binding"/>
    <property type="evidence" value="ECO:0007669"/>
    <property type="project" value="InterPro"/>
</dbReference>
<dbReference type="SMART" id="SM00825">
    <property type="entry name" value="PKS_KS"/>
    <property type="match status" value="2"/>
</dbReference>
<accession>A0A7W7S719</accession>
<dbReference type="InterPro" id="IPR049551">
    <property type="entry name" value="PKS_DH_C"/>
</dbReference>
<dbReference type="PROSITE" id="PS50075">
    <property type="entry name" value="CARRIER"/>
    <property type="match status" value="2"/>
</dbReference>
<dbReference type="Pfam" id="PF02801">
    <property type="entry name" value="Ketoacyl-synt_C"/>
    <property type="match status" value="2"/>
</dbReference>
<feature type="active site" description="Proton acceptor; for dehydratase activity" evidence="9">
    <location>
        <position position="948"/>
    </location>
</feature>
<gene>
    <name evidence="13" type="ORF">FHR32_008452</name>
</gene>
<feature type="domain" description="Carrier" evidence="10">
    <location>
        <begin position="3379"/>
        <end position="3454"/>
    </location>
</feature>
<organism evidence="13 14">
    <name type="scientific">Streptosporangium album</name>
    <dbReference type="NCBI Taxonomy" id="47479"/>
    <lineage>
        <taxon>Bacteria</taxon>
        <taxon>Bacillati</taxon>
        <taxon>Actinomycetota</taxon>
        <taxon>Actinomycetes</taxon>
        <taxon>Streptosporangiales</taxon>
        <taxon>Streptosporangiaceae</taxon>
        <taxon>Streptosporangium</taxon>
    </lineage>
</organism>
<dbReference type="InterPro" id="IPR013968">
    <property type="entry name" value="PKS_KR"/>
</dbReference>
<dbReference type="InterPro" id="IPR015083">
    <property type="entry name" value="NorB/c/GfsB-D-like_docking"/>
</dbReference>
<dbReference type="SMART" id="SM01294">
    <property type="entry name" value="PKS_PP_betabranch"/>
    <property type="match status" value="2"/>
</dbReference>
<dbReference type="PROSITE" id="PS00012">
    <property type="entry name" value="PHOSPHOPANTETHEINE"/>
    <property type="match status" value="2"/>
</dbReference>
<evidence type="ECO:0000256" key="2">
    <source>
        <dbReference type="ARBA" id="ARBA00004792"/>
    </source>
</evidence>
<dbReference type="Gene3D" id="3.40.50.720">
    <property type="entry name" value="NAD(P)-binding Rossmann-like Domain"/>
    <property type="match status" value="2"/>
</dbReference>
<protein>
    <submittedName>
        <fullName evidence="13">Acyl transferase domain-containing protein/acyl carrier protein</fullName>
    </submittedName>
</protein>
<dbReference type="InterPro" id="IPR020806">
    <property type="entry name" value="PKS_PP-bd"/>
</dbReference>
<dbReference type="InterPro" id="IPR032821">
    <property type="entry name" value="PKS_assoc"/>
</dbReference>
<feature type="domain" description="PKS/mFAS DH" evidence="12">
    <location>
        <begin position="2640"/>
        <end position="2913"/>
    </location>
</feature>
<dbReference type="Pfam" id="PF08990">
    <property type="entry name" value="Docking"/>
    <property type="match status" value="1"/>
</dbReference>
<dbReference type="Pfam" id="PF14765">
    <property type="entry name" value="PS-DH"/>
    <property type="match status" value="2"/>
</dbReference>
<dbReference type="RefSeq" id="WP_184759915.1">
    <property type="nucleotide sequence ID" value="NZ_JACHJU010000006.1"/>
</dbReference>
<dbReference type="GO" id="GO:0004312">
    <property type="term" value="F:fatty acid synthase activity"/>
    <property type="evidence" value="ECO:0007669"/>
    <property type="project" value="TreeGrafter"/>
</dbReference>
<evidence type="ECO:0000256" key="7">
    <source>
        <dbReference type="ARBA" id="ARBA00023268"/>
    </source>
</evidence>
<dbReference type="Gene3D" id="3.40.366.10">
    <property type="entry name" value="Malonyl-Coenzyme A Acyl Carrier Protein, domain 2"/>
    <property type="match status" value="2"/>
</dbReference>
<feature type="domain" description="Ketosynthase family 3 (KS3)" evidence="11">
    <location>
        <begin position="1750"/>
        <end position="2174"/>
    </location>
</feature>
<dbReference type="InterPro" id="IPR057326">
    <property type="entry name" value="KR_dom"/>
</dbReference>
<dbReference type="InterPro" id="IPR049552">
    <property type="entry name" value="PKS_DH_N"/>
</dbReference>
<dbReference type="FunFam" id="3.40.366.10:FF:000002">
    <property type="entry name" value="Probable polyketide synthase 2"/>
    <property type="match status" value="2"/>
</dbReference>
<dbReference type="InterPro" id="IPR006162">
    <property type="entry name" value="Ppantetheine_attach_site"/>
</dbReference>
<dbReference type="Pfam" id="PF00109">
    <property type="entry name" value="ketoacyl-synt"/>
    <property type="match status" value="2"/>
</dbReference>
<dbReference type="InterPro" id="IPR042104">
    <property type="entry name" value="PKS_dehydratase_sf"/>
</dbReference>
<dbReference type="FunFam" id="3.40.47.10:FF:000019">
    <property type="entry name" value="Polyketide synthase type I"/>
    <property type="match status" value="2"/>
</dbReference>
<feature type="region of interest" description="N-terminal hotdog fold" evidence="9">
    <location>
        <begin position="2640"/>
        <end position="2768"/>
    </location>
</feature>
<dbReference type="Pfam" id="PF22953">
    <property type="entry name" value="SpnB_Rossmann"/>
    <property type="match status" value="2"/>
</dbReference>
<dbReference type="FunFam" id="1.10.1200.10:FF:000007">
    <property type="entry name" value="Probable polyketide synthase pks17"/>
    <property type="match status" value="2"/>
</dbReference>
<dbReference type="InterPro" id="IPR009081">
    <property type="entry name" value="PP-bd_ACP"/>
</dbReference>
<dbReference type="PANTHER" id="PTHR43775:SF51">
    <property type="entry name" value="INACTIVE PHENOLPHTHIOCEROL SYNTHESIS POLYKETIDE SYNTHASE TYPE I PKS1-RELATED"/>
    <property type="match status" value="1"/>
</dbReference>
<feature type="active site" description="Proton donor; for dehydratase activity" evidence="9">
    <location>
        <position position="1112"/>
    </location>
</feature>
<evidence type="ECO:0000313" key="14">
    <source>
        <dbReference type="Proteomes" id="UP000534286"/>
    </source>
</evidence>
<keyword evidence="3" id="KW-0596">Phosphopantetheine</keyword>
<reference evidence="13 14" key="1">
    <citation type="submission" date="2020-08" db="EMBL/GenBank/DDBJ databases">
        <title>Sequencing the genomes of 1000 actinobacteria strains.</title>
        <authorList>
            <person name="Klenk H.-P."/>
        </authorList>
    </citation>
    <scope>NUCLEOTIDE SEQUENCE [LARGE SCALE GENOMIC DNA]</scope>
    <source>
        <strain evidence="13 14">DSM 43023</strain>
    </source>
</reference>
<evidence type="ECO:0000259" key="12">
    <source>
        <dbReference type="PROSITE" id="PS52019"/>
    </source>
</evidence>
<dbReference type="Proteomes" id="UP000534286">
    <property type="component" value="Unassembled WGS sequence"/>
</dbReference>
<dbReference type="SUPFAM" id="SSF51735">
    <property type="entry name" value="NAD(P)-binding Rossmann-fold domains"/>
    <property type="match status" value="4"/>
</dbReference>
<keyword evidence="7" id="KW-0511">Multifunctional enzyme</keyword>
<dbReference type="InterPro" id="IPR050091">
    <property type="entry name" value="PKS_NRPS_Biosynth_Enz"/>
</dbReference>
<evidence type="ECO:0000259" key="11">
    <source>
        <dbReference type="PROSITE" id="PS52004"/>
    </source>
</evidence>
<keyword evidence="4" id="KW-0597">Phosphoprotein</keyword>
<name>A0A7W7S719_9ACTN</name>
<dbReference type="InterPro" id="IPR014031">
    <property type="entry name" value="Ketoacyl_synth_C"/>
</dbReference>
<dbReference type="InterPro" id="IPR014043">
    <property type="entry name" value="Acyl_transferase_dom"/>
</dbReference>
<comment type="caution">
    <text evidence="13">The sequence shown here is derived from an EMBL/GenBank/DDBJ whole genome shotgun (WGS) entry which is preliminary data.</text>
</comment>
<dbReference type="GO" id="GO:0004315">
    <property type="term" value="F:3-oxoacyl-[acyl-carrier-protein] synthase activity"/>
    <property type="evidence" value="ECO:0007669"/>
    <property type="project" value="InterPro"/>
</dbReference>
<feature type="active site" description="Proton acceptor; for dehydratase activity" evidence="9">
    <location>
        <position position="2672"/>
    </location>
</feature>
<dbReference type="SMART" id="SM00826">
    <property type="entry name" value="PKS_DH"/>
    <property type="match status" value="2"/>
</dbReference>
<dbReference type="InterPro" id="IPR016039">
    <property type="entry name" value="Thiolase-like"/>
</dbReference>
<evidence type="ECO:0000256" key="1">
    <source>
        <dbReference type="ARBA" id="ARBA00001957"/>
    </source>
</evidence>
<evidence type="ECO:0000256" key="8">
    <source>
        <dbReference type="ARBA" id="ARBA00023315"/>
    </source>
</evidence>
<dbReference type="InterPro" id="IPR016036">
    <property type="entry name" value="Malonyl_transacylase_ACP-bd"/>
</dbReference>
<dbReference type="Pfam" id="PF08659">
    <property type="entry name" value="KR"/>
    <property type="match status" value="2"/>
</dbReference>
<dbReference type="InterPro" id="IPR049900">
    <property type="entry name" value="PKS_mFAS_DH"/>
</dbReference>
<dbReference type="InterPro" id="IPR020807">
    <property type="entry name" value="PKS_DH"/>
</dbReference>
<keyword evidence="14" id="KW-1185">Reference proteome</keyword>